<dbReference type="GO" id="GO:0005886">
    <property type="term" value="C:plasma membrane"/>
    <property type="evidence" value="ECO:0007669"/>
    <property type="project" value="UniProtKB-SubCell"/>
</dbReference>
<dbReference type="Pfam" id="PF06977">
    <property type="entry name" value="SdiA-regulated"/>
    <property type="match status" value="1"/>
</dbReference>
<dbReference type="Proteomes" id="UP000019402">
    <property type="component" value="Unassembled WGS sequence"/>
</dbReference>
<dbReference type="RefSeq" id="WP_027473157.1">
    <property type="nucleotide sequence ID" value="NZ_BAMD01000045.1"/>
</dbReference>
<keyword evidence="4" id="KW-0472">Membrane</keyword>
<gene>
    <name evidence="6" type="ORF">JCM21142_83146</name>
</gene>
<evidence type="ECO:0000256" key="4">
    <source>
        <dbReference type="ARBA" id="ARBA00023136"/>
    </source>
</evidence>
<protein>
    <recommendedName>
        <fullName evidence="8">Gluconolactonase</fullName>
    </recommendedName>
</protein>
<organism evidence="6 7">
    <name type="scientific">Saccharicrinis fermentans DSM 9555 = JCM 21142</name>
    <dbReference type="NCBI Taxonomy" id="869213"/>
    <lineage>
        <taxon>Bacteria</taxon>
        <taxon>Pseudomonadati</taxon>
        <taxon>Bacteroidota</taxon>
        <taxon>Bacteroidia</taxon>
        <taxon>Marinilabiliales</taxon>
        <taxon>Marinilabiliaceae</taxon>
        <taxon>Saccharicrinis</taxon>
    </lineage>
</organism>
<keyword evidence="3" id="KW-1003">Cell membrane</keyword>
<keyword evidence="5" id="KW-0732">Signal</keyword>
<dbReference type="InterPro" id="IPR009722">
    <property type="entry name" value="YjiK/CarP"/>
</dbReference>
<comment type="subcellular location">
    <subcellularLocation>
        <location evidence="1">Cell membrane</location>
    </subcellularLocation>
</comment>
<name>W7Y0K0_9BACT</name>
<evidence type="ECO:0000256" key="3">
    <source>
        <dbReference type="ARBA" id="ARBA00022475"/>
    </source>
</evidence>
<comment type="similarity">
    <text evidence="2">Belongs to the YjiK family.</text>
</comment>
<dbReference type="eggNOG" id="COG3204">
    <property type="taxonomic scope" value="Bacteria"/>
</dbReference>
<dbReference type="STRING" id="869213.GCA_000517085_03817"/>
<evidence type="ECO:0000313" key="6">
    <source>
        <dbReference type="EMBL" id="GAF04440.1"/>
    </source>
</evidence>
<evidence type="ECO:0008006" key="8">
    <source>
        <dbReference type="Google" id="ProtNLM"/>
    </source>
</evidence>
<proteinExistence type="inferred from homology"/>
<sequence>MQQKILSIILLQLCLSSCSFHSVGEKHKAKTYPSLSVNKDGYHFKWPDITLTLPLTLSEISGLSYNPSNNTLLAVNDEQGLLYEIEPSSGKVLGKEKFGPSGDYEGIEKVDNNNFIINSSGILYRFSNEETESIHTPLSSKNDVEGLSYDVMNKELLIACKAKSLNNDPKGTKGIYAYSIEDKVFKKEPYLLLRIKGIKKFIKKNGGGDKALKRADDFSPSGIAIHPFTRNLYLLSARESMMLIFSQEHKLIECVLLDKDKIPQPEGICFDSKGNLFISTEGQGRNGKIFIYKPTP</sequence>
<dbReference type="EMBL" id="BAMD01000045">
    <property type="protein sequence ID" value="GAF04440.1"/>
    <property type="molecule type" value="Genomic_DNA"/>
</dbReference>
<dbReference type="OrthoDB" id="5292493at2"/>
<keyword evidence="7" id="KW-1185">Reference proteome</keyword>
<accession>W7Y0K0</accession>
<dbReference type="InterPro" id="IPR011044">
    <property type="entry name" value="Quino_amine_DH_bsu"/>
</dbReference>
<evidence type="ECO:0000313" key="7">
    <source>
        <dbReference type="Proteomes" id="UP000019402"/>
    </source>
</evidence>
<evidence type="ECO:0000256" key="1">
    <source>
        <dbReference type="ARBA" id="ARBA00004236"/>
    </source>
</evidence>
<reference evidence="6 7" key="1">
    <citation type="journal article" date="2014" name="Genome Announc.">
        <title>Draft Genome Sequence of Cytophaga fermentans JCM 21142T, a Facultative Anaerobe Isolated from Marine Mud.</title>
        <authorList>
            <person name="Starns D."/>
            <person name="Oshima K."/>
            <person name="Suda W."/>
            <person name="Iino T."/>
            <person name="Yuki M."/>
            <person name="Inoue J."/>
            <person name="Kitamura K."/>
            <person name="Iida T."/>
            <person name="Darby A."/>
            <person name="Hattori M."/>
            <person name="Ohkuma M."/>
        </authorList>
    </citation>
    <scope>NUCLEOTIDE SEQUENCE [LARGE SCALE GENOMIC DNA]</scope>
    <source>
        <strain evidence="6 7">JCM 21142</strain>
    </source>
</reference>
<comment type="caution">
    <text evidence="6">The sequence shown here is derived from an EMBL/GenBank/DDBJ whole genome shotgun (WGS) entry which is preliminary data.</text>
</comment>
<dbReference type="InterPro" id="IPR011042">
    <property type="entry name" value="6-blade_b-propeller_TolB-like"/>
</dbReference>
<feature type="signal peptide" evidence="5">
    <location>
        <begin position="1"/>
        <end position="21"/>
    </location>
</feature>
<dbReference type="SUPFAM" id="SSF50969">
    <property type="entry name" value="YVTN repeat-like/Quinoprotein amine dehydrogenase"/>
    <property type="match status" value="1"/>
</dbReference>
<evidence type="ECO:0000256" key="2">
    <source>
        <dbReference type="ARBA" id="ARBA00009852"/>
    </source>
</evidence>
<evidence type="ECO:0000256" key="5">
    <source>
        <dbReference type="SAM" id="SignalP"/>
    </source>
</evidence>
<dbReference type="AlphaFoldDB" id="W7Y0K0"/>
<dbReference type="Gene3D" id="2.120.10.30">
    <property type="entry name" value="TolB, C-terminal domain"/>
    <property type="match status" value="1"/>
</dbReference>
<feature type="chain" id="PRO_5004903881" description="Gluconolactonase" evidence="5">
    <location>
        <begin position="22"/>
        <end position="296"/>
    </location>
</feature>